<gene>
    <name evidence="1" type="ORF">SAMN05216218_11266</name>
</gene>
<dbReference type="AlphaFoldDB" id="A0A1G7QB07"/>
<name>A0A1G7QB07_9EURY</name>
<evidence type="ECO:0000313" key="2">
    <source>
        <dbReference type="Proteomes" id="UP000199076"/>
    </source>
</evidence>
<dbReference type="RefSeq" id="WP_175452901.1">
    <property type="nucleotide sequence ID" value="NZ_FNBK01000012.1"/>
</dbReference>
<evidence type="ECO:0000313" key="1">
    <source>
        <dbReference type="EMBL" id="SDF95712.1"/>
    </source>
</evidence>
<sequence>MPDDEQADVEVPEDEQDVVEMISGEDDSEPTEQEKNLAIAQTELIGDL</sequence>
<organism evidence="1 2">
    <name type="scientific">Halorientalis regularis</name>
    <dbReference type="NCBI Taxonomy" id="660518"/>
    <lineage>
        <taxon>Archaea</taxon>
        <taxon>Methanobacteriati</taxon>
        <taxon>Methanobacteriota</taxon>
        <taxon>Stenosarchaea group</taxon>
        <taxon>Halobacteria</taxon>
        <taxon>Halobacteriales</taxon>
        <taxon>Haloarculaceae</taxon>
        <taxon>Halorientalis</taxon>
    </lineage>
</organism>
<dbReference type="EMBL" id="FNBK01000012">
    <property type="protein sequence ID" value="SDF95712.1"/>
    <property type="molecule type" value="Genomic_DNA"/>
</dbReference>
<keyword evidence="2" id="KW-1185">Reference proteome</keyword>
<protein>
    <submittedName>
        <fullName evidence="1">Uncharacterized protein</fullName>
    </submittedName>
</protein>
<proteinExistence type="predicted"/>
<dbReference type="Proteomes" id="UP000199076">
    <property type="component" value="Unassembled WGS sequence"/>
</dbReference>
<accession>A0A1G7QB07</accession>
<reference evidence="2" key="1">
    <citation type="submission" date="2016-10" db="EMBL/GenBank/DDBJ databases">
        <authorList>
            <person name="Varghese N."/>
            <person name="Submissions S."/>
        </authorList>
    </citation>
    <scope>NUCLEOTIDE SEQUENCE [LARGE SCALE GENOMIC DNA]</scope>
    <source>
        <strain evidence="2">IBRC-M 10760</strain>
    </source>
</reference>